<evidence type="ECO:0008006" key="5">
    <source>
        <dbReference type="Google" id="ProtNLM"/>
    </source>
</evidence>
<dbReference type="AlphaFoldDB" id="A0A814VSE4"/>
<dbReference type="EMBL" id="CAJNOL010002093">
    <property type="protein sequence ID" value="CAF1460895.1"/>
    <property type="molecule type" value="Genomic_DNA"/>
</dbReference>
<organism evidence="1 3">
    <name type="scientific">Rotaria sordida</name>
    <dbReference type="NCBI Taxonomy" id="392033"/>
    <lineage>
        <taxon>Eukaryota</taxon>
        <taxon>Metazoa</taxon>
        <taxon>Spiralia</taxon>
        <taxon>Gnathifera</taxon>
        <taxon>Rotifera</taxon>
        <taxon>Eurotatoria</taxon>
        <taxon>Bdelloidea</taxon>
        <taxon>Philodinida</taxon>
        <taxon>Philodinidae</taxon>
        <taxon>Rotaria</taxon>
    </lineage>
</organism>
<name>A0A814VSE4_9BILA</name>
<dbReference type="EMBL" id="CAJNOH010001230">
    <property type="protein sequence ID" value="CAF1192845.1"/>
    <property type="molecule type" value="Genomic_DNA"/>
</dbReference>
<sequence length="257" mass="26790">MTYPTDSSPWAVSVGDFNNDTILDIVVANHDNDTVGIFLGWGNDRWCAISVSQKSKSKLLNCHRLLLAVIIRCLGGKTQVGLCPGVANIQCCSCTTCKDAAACRAGGGTPHGGICPGAANIQCCKGGGSTPTDPGTSKPINTMLTGLADILRGAGLNVVEVAGWKTRGHGMMSSVKGIIVHHTAGPATGDFPSLAVVRDGTSSLAGPLSQLGLGRTGTCYLFNLDESIDFLIENSEDWDSSIINDDDDDIGKRLLNI</sequence>
<proteinExistence type="predicted"/>
<gene>
    <name evidence="2" type="ORF">JXQ802_LOCUS38166</name>
    <name evidence="1" type="ORF">PYM288_LOCUS24441</name>
</gene>
<dbReference type="InterPro" id="IPR028994">
    <property type="entry name" value="Integrin_alpha_N"/>
</dbReference>
<dbReference type="Proteomes" id="UP000663870">
    <property type="component" value="Unassembled WGS sequence"/>
</dbReference>
<reference evidence="1" key="1">
    <citation type="submission" date="2021-02" db="EMBL/GenBank/DDBJ databases">
        <authorList>
            <person name="Nowell W R."/>
        </authorList>
    </citation>
    <scope>NUCLEOTIDE SEQUENCE</scope>
</reference>
<evidence type="ECO:0000313" key="3">
    <source>
        <dbReference type="Proteomes" id="UP000663854"/>
    </source>
</evidence>
<dbReference type="Proteomes" id="UP000663854">
    <property type="component" value="Unassembled WGS sequence"/>
</dbReference>
<evidence type="ECO:0000313" key="1">
    <source>
        <dbReference type="EMBL" id="CAF1192845.1"/>
    </source>
</evidence>
<evidence type="ECO:0000313" key="4">
    <source>
        <dbReference type="Proteomes" id="UP000663870"/>
    </source>
</evidence>
<comment type="caution">
    <text evidence="1">The sequence shown here is derived from an EMBL/GenBank/DDBJ whole genome shotgun (WGS) entry which is preliminary data.</text>
</comment>
<accession>A0A814VSE4</accession>
<evidence type="ECO:0000313" key="2">
    <source>
        <dbReference type="EMBL" id="CAF1460895.1"/>
    </source>
</evidence>
<keyword evidence="4" id="KW-1185">Reference proteome</keyword>
<dbReference type="SUPFAM" id="SSF69318">
    <property type="entry name" value="Integrin alpha N-terminal domain"/>
    <property type="match status" value="1"/>
</dbReference>
<protein>
    <recommendedName>
        <fullName evidence="5">N-acetylmuramoyl-L-alanine amidase domain-containing protein</fullName>
    </recommendedName>
</protein>